<dbReference type="InterPro" id="IPR007061">
    <property type="entry name" value="MST-like"/>
</dbReference>
<protein>
    <submittedName>
        <fullName evidence="1">DinB family protein</fullName>
    </submittedName>
</protein>
<proteinExistence type="predicted"/>
<gene>
    <name evidence="1" type="ORF">GCM10009838_00580</name>
</gene>
<dbReference type="SUPFAM" id="SSF109854">
    <property type="entry name" value="DinB/YfiT-like putative metalloenzymes"/>
    <property type="match status" value="1"/>
</dbReference>
<evidence type="ECO:0000313" key="1">
    <source>
        <dbReference type="EMBL" id="GAA1949413.1"/>
    </source>
</evidence>
<name>A0ABN2QCF0_9ACTN</name>
<dbReference type="Proteomes" id="UP001499854">
    <property type="component" value="Unassembled WGS sequence"/>
</dbReference>
<evidence type="ECO:0000313" key="2">
    <source>
        <dbReference type="Proteomes" id="UP001499854"/>
    </source>
</evidence>
<keyword evidence="2" id="KW-1185">Reference proteome</keyword>
<dbReference type="InterPro" id="IPR034660">
    <property type="entry name" value="DinB/YfiT-like"/>
</dbReference>
<reference evidence="1 2" key="1">
    <citation type="journal article" date="2019" name="Int. J. Syst. Evol. Microbiol.">
        <title>The Global Catalogue of Microorganisms (GCM) 10K type strain sequencing project: providing services to taxonomists for standard genome sequencing and annotation.</title>
        <authorList>
            <consortium name="The Broad Institute Genomics Platform"/>
            <consortium name="The Broad Institute Genome Sequencing Center for Infectious Disease"/>
            <person name="Wu L."/>
            <person name="Ma J."/>
        </authorList>
    </citation>
    <scope>NUCLEOTIDE SEQUENCE [LARGE SCALE GENOMIC DNA]</scope>
    <source>
        <strain evidence="1 2">JCM 16013</strain>
    </source>
</reference>
<organism evidence="1 2">
    <name type="scientific">Catenulispora subtropica</name>
    <dbReference type="NCBI Taxonomy" id="450798"/>
    <lineage>
        <taxon>Bacteria</taxon>
        <taxon>Bacillati</taxon>
        <taxon>Actinomycetota</taxon>
        <taxon>Actinomycetes</taxon>
        <taxon>Catenulisporales</taxon>
        <taxon>Catenulisporaceae</taxon>
        <taxon>Catenulispora</taxon>
    </lineage>
</organism>
<accession>A0ABN2QCF0</accession>
<comment type="caution">
    <text evidence="1">The sequence shown here is derived from an EMBL/GenBank/DDBJ whole genome shotgun (WGS) entry which is preliminary data.</text>
</comment>
<dbReference type="Gene3D" id="1.20.120.450">
    <property type="entry name" value="dinb family like domain"/>
    <property type="match status" value="1"/>
</dbReference>
<dbReference type="EMBL" id="BAAAQM010000001">
    <property type="protein sequence ID" value="GAA1949413.1"/>
    <property type="molecule type" value="Genomic_DNA"/>
</dbReference>
<sequence length="203" mass="22174">MLSMTHHDPATPHITRLDLDFPLTDPAVDAGEAEMLQFALDRSRTLIAWKCGGLDAAALHRPHLPSAMTLGKILKHLAVVEARYTIDFDGDRPGAPLDTPEAQSDPTWAWRTAPDDTPEHLQTLWTDAVRRSRTALRTALANGGLDQPAKYTATDDGASPNLRRIVVDLIDEYARHLGHVDLFREATDGLVGENPPSPLSPPA</sequence>
<dbReference type="Pfam" id="PF04978">
    <property type="entry name" value="MST"/>
    <property type="match status" value="1"/>
</dbReference>